<dbReference type="GO" id="GO:0051082">
    <property type="term" value="F:unfolded protein binding"/>
    <property type="evidence" value="ECO:0007669"/>
    <property type="project" value="InterPro"/>
</dbReference>
<feature type="chain" id="PRO_5011961861" description="Molecular chaperone Skp" evidence="4">
    <location>
        <begin position="24"/>
        <end position="184"/>
    </location>
</feature>
<dbReference type="SUPFAM" id="SSF111384">
    <property type="entry name" value="OmpH-like"/>
    <property type="match status" value="1"/>
</dbReference>
<evidence type="ECO:0000256" key="2">
    <source>
        <dbReference type="ARBA" id="ARBA00022729"/>
    </source>
</evidence>
<feature type="signal peptide" evidence="4">
    <location>
        <begin position="1"/>
        <end position="23"/>
    </location>
</feature>
<dbReference type="SMART" id="SM00935">
    <property type="entry name" value="OmpH"/>
    <property type="match status" value="1"/>
</dbReference>
<dbReference type="EMBL" id="MTSM01000021">
    <property type="protein sequence ID" value="OPX54640.1"/>
    <property type="molecule type" value="Genomic_DNA"/>
</dbReference>
<feature type="coiled-coil region" evidence="3">
    <location>
        <begin position="54"/>
        <end position="117"/>
    </location>
</feature>
<accession>A0A1T4RTW6</accession>
<dbReference type="InterPro" id="IPR024930">
    <property type="entry name" value="Skp_dom_sf"/>
</dbReference>
<proteinExistence type="inferred from homology"/>
<organism evidence="5 6">
    <name type="scientific">Oceanospirillum multiglobuliferum</name>
    <dbReference type="NCBI Taxonomy" id="64969"/>
    <lineage>
        <taxon>Bacteria</taxon>
        <taxon>Pseudomonadati</taxon>
        <taxon>Pseudomonadota</taxon>
        <taxon>Gammaproteobacteria</taxon>
        <taxon>Oceanospirillales</taxon>
        <taxon>Oceanospirillaceae</taxon>
        <taxon>Oceanospirillum</taxon>
    </lineage>
</organism>
<dbReference type="Proteomes" id="UP000191418">
    <property type="component" value="Unassembled WGS sequence"/>
</dbReference>
<comment type="caution">
    <text evidence="5">The sequence shown here is derived from an EMBL/GenBank/DDBJ whole genome shotgun (WGS) entry which is preliminary data.</text>
</comment>
<name>A0A1T4RTW6_9GAMM</name>
<dbReference type="InterPro" id="IPR005632">
    <property type="entry name" value="Chaperone_Skp"/>
</dbReference>
<gene>
    <name evidence="5" type="ORF">BTE48_13275</name>
</gene>
<dbReference type="STRING" id="64969.SAMN02745127_02563"/>
<dbReference type="AlphaFoldDB" id="A0A1T4RTW6"/>
<evidence type="ECO:0000256" key="4">
    <source>
        <dbReference type="SAM" id="SignalP"/>
    </source>
</evidence>
<dbReference type="PANTHER" id="PTHR35089:SF1">
    <property type="entry name" value="CHAPERONE PROTEIN SKP"/>
    <property type="match status" value="1"/>
</dbReference>
<keyword evidence="6" id="KW-1185">Reference proteome</keyword>
<sequence>MKPLKRFSFIVALSLLIGQGLTAQVFADTKIAVLDWRTALLGTEQASAEFKMINEALSADEKEVKDLAEQAKKLQDKLKKQASNLSDDEKRQLSKQIQEKAEEFQFLGQRLKKEQRERQETYVRGVRPLLDDAVKTVITDQKIDILLDRQAVTYVKPELDITALVIAELNKLQAPTKKQSKGSQ</sequence>
<dbReference type="Pfam" id="PF03938">
    <property type="entry name" value="OmpH"/>
    <property type="match status" value="1"/>
</dbReference>
<keyword evidence="3" id="KW-0175">Coiled coil</keyword>
<keyword evidence="2 4" id="KW-0732">Signal</keyword>
<dbReference type="RefSeq" id="WP_159445664.1">
    <property type="nucleotide sequence ID" value="NZ_FUXG01000020.1"/>
</dbReference>
<dbReference type="OrthoDB" id="6194798at2"/>
<reference evidence="5 6" key="1">
    <citation type="submission" date="2017-01" db="EMBL/GenBank/DDBJ databases">
        <title>Genome Sequencing of a Marine Spirillum, Oceanospirillum multiglobuliferum ATCC 33336, from Japan.</title>
        <authorList>
            <person name="Carney J.G."/>
            <person name="Trachtenberg A.M."/>
            <person name="Rheaume B.A."/>
            <person name="Linnane J.D."/>
            <person name="Pitts N.L."/>
            <person name="Mykles D.L."/>
            <person name="Maclea K.S."/>
        </authorList>
    </citation>
    <scope>NUCLEOTIDE SEQUENCE [LARGE SCALE GENOMIC DNA]</scope>
    <source>
        <strain evidence="5 6">ATCC 33336</strain>
    </source>
</reference>
<evidence type="ECO:0000313" key="6">
    <source>
        <dbReference type="Proteomes" id="UP000191418"/>
    </source>
</evidence>
<evidence type="ECO:0008006" key="7">
    <source>
        <dbReference type="Google" id="ProtNLM"/>
    </source>
</evidence>
<dbReference type="GO" id="GO:0050821">
    <property type="term" value="P:protein stabilization"/>
    <property type="evidence" value="ECO:0007669"/>
    <property type="project" value="TreeGrafter"/>
</dbReference>
<dbReference type="PANTHER" id="PTHR35089">
    <property type="entry name" value="CHAPERONE PROTEIN SKP"/>
    <property type="match status" value="1"/>
</dbReference>
<dbReference type="GO" id="GO:0005829">
    <property type="term" value="C:cytosol"/>
    <property type="evidence" value="ECO:0007669"/>
    <property type="project" value="TreeGrafter"/>
</dbReference>
<protein>
    <recommendedName>
        <fullName evidence="7">Molecular chaperone Skp</fullName>
    </recommendedName>
</protein>
<evidence type="ECO:0000256" key="1">
    <source>
        <dbReference type="ARBA" id="ARBA00009091"/>
    </source>
</evidence>
<evidence type="ECO:0000313" key="5">
    <source>
        <dbReference type="EMBL" id="OPX54640.1"/>
    </source>
</evidence>
<dbReference type="Gene3D" id="3.30.910.20">
    <property type="entry name" value="Skp domain"/>
    <property type="match status" value="1"/>
</dbReference>
<comment type="similarity">
    <text evidence="1">Belongs to the Skp family.</text>
</comment>
<evidence type="ECO:0000256" key="3">
    <source>
        <dbReference type="SAM" id="Coils"/>
    </source>
</evidence>